<feature type="compositionally biased region" description="Basic and acidic residues" evidence="2">
    <location>
        <begin position="405"/>
        <end position="421"/>
    </location>
</feature>
<feature type="region of interest" description="Disordered" evidence="2">
    <location>
        <begin position="384"/>
        <end position="431"/>
    </location>
</feature>
<evidence type="ECO:0000313" key="4">
    <source>
        <dbReference type="Proteomes" id="UP001338125"/>
    </source>
</evidence>
<feature type="compositionally biased region" description="Polar residues" evidence="2">
    <location>
        <begin position="161"/>
        <end position="174"/>
    </location>
</feature>
<keyword evidence="1" id="KW-0175">Coiled coil</keyword>
<feature type="compositionally biased region" description="Low complexity" evidence="2">
    <location>
        <begin position="233"/>
        <end position="245"/>
    </location>
</feature>
<name>A0ABR0SKK6_9HYPO</name>
<feature type="compositionally biased region" description="Polar residues" evidence="2">
    <location>
        <begin position="252"/>
        <end position="261"/>
    </location>
</feature>
<feature type="compositionally biased region" description="Polar residues" evidence="2">
    <location>
        <begin position="269"/>
        <end position="283"/>
    </location>
</feature>
<feature type="compositionally biased region" description="Polar residues" evidence="2">
    <location>
        <begin position="386"/>
        <end position="403"/>
    </location>
</feature>
<feature type="region of interest" description="Disordered" evidence="2">
    <location>
        <begin position="196"/>
        <end position="283"/>
    </location>
</feature>
<dbReference type="Proteomes" id="UP001338125">
    <property type="component" value="Unassembled WGS sequence"/>
</dbReference>
<feature type="region of interest" description="Disordered" evidence="2">
    <location>
        <begin position="131"/>
        <end position="174"/>
    </location>
</feature>
<dbReference type="EMBL" id="JAVFKD010000012">
    <property type="protein sequence ID" value="KAK5992688.1"/>
    <property type="molecule type" value="Genomic_DNA"/>
</dbReference>
<protein>
    <submittedName>
        <fullName evidence="3">Uncharacterized protein</fullName>
    </submittedName>
</protein>
<feature type="compositionally biased region" description="Polar residues" evidence="2">
    <location>
        <begin position="213"/>
        <end position="228"/>
    </location>
</feature>
<comment type="caution">
    <text evidence="3">The sequence shown here is derived from an EMBL/GenBank/DDBJ whole genome shotgun (WGS) entry which is preliminary data.</text>
</comment>
<gene>
    <name evidence="3" type="ORF">PT974_06103</name>
</gene>
<evidence type="ECO:0000256" key="1">
    <source>
        <dbReference type="SAM" id="Coils"/>
    </source>
</evidence>
<accession>A0ABR0SKK6</accession>
<feature type="compositionally biased region" description="Low complexity" evidence="2">
    <location>
        <begin position="136"/>
        <end position="153"/>
    </location>
</feature>
<feature type="coiled-coil region" evidence="1">
    <location>
        <begin position="336"/>
        <end position="367"/>
    </location>
</feature>
<feature type="compositionally biased region" description="Acidic residues" evidence="2">
    <location>
        <begin position="196"/>
        <end position="205"/>
    </location>
</feature>
<organism evidence="3 4">
    <name type="scientific">Cladobotryum mycophilum</name>
    <dbReference type="NCBI Taxonomy" id="491253"/>
    <lineage>
        <taxon>Eukaryota</taxon>
        <taxon>Fungi</taxon>
        <taxon>Dikarya</taxon>
        <taxon>Ascomycota</taxon>
        <taxon>Pezizomycotina</taxon>
        <taxon>Sordariomycetes</taxon>
        <taxon>Hypocreomycetidae</taxon>
        <taxon>Hypocreales</taxon>
        <taxon>Hypocreaceae</taxon>
        <taxon>Cladobotryum</taxon>
    </lineage>
</organism>
<sequence length="458" mass="50711">MAMPSLQSDGFGHGKLTKSRKSIVVKPILKKLHVHSHSERNSVDLDRGWDNQPMNDSPDLEYGYNDYGARDTEGFASDRRHLFSTGYTVAAPAAAARPKPTRDVSFTLSATDLGSGNGAGVGLINRSNTFSSTTHARSTSGASVATSTTSAGRNGSFVHPFQQNPRTSTPPLSYANSVASLDTTLVGQQREYNSIAEDEGDDEQSDQPLPQPYSATKKLSTPHLNSNTKPRRPSLTSSHRTSSQSDGMSLRVSMTRSNSGTPVLRPTQIPVNQSRSDLQPSPGSCLNDPFSVTTPLTISSPKTVSPTLSNASPISPFRTSLDMNNFRIRSRSEIDTATRQEQVREARRKFEEKEKEKEEKYAREQVRKRERADAKEALKYERAQAQRRQSSLGHGSVVTQRHSSGIREKPGFPSDDARAEDVQFTMPSRSKSAKRKTNSLWTAFMLWLRTRLIKLRRR</sequence>
<proteinExistence type="predicted"/>
<keyword evidence="4" id="KW-1185">Reference proteome</keyword>
<evidence type="ECO:0000256" key="2">
    <source>
        <dbReference type="SAM" id="MobiDB-lite"/>
    </source>
</evidence>
<evidence type="ECO:0000313" key="3">
    <source>
        <dbReference type="EMBL" id="KAK5992688.1"/>
    </source>
</evidence>
<reference evidence="3 4" key="1">
    <citation type="submission" date="2024-01" db="EMBL/GenBank/DDBJ databases">
        <title>Complete genome of Cladobotryum mycophilum ATHUM6906.</title>
        <authorList>
            <person name="Christinaki A.C."/>
            <person name="Myridakis A.I."/>
            <person name="Kouvelis V.N."/>
        </authorList>
    </citation>
    <scope>NUCLEOTIDE SEQUENCE [LARGE SCALE GENOMIC DNA]</scope>
    <source>
        <strain evidence="3 4">ATHUM6906</strain>
    </source>
</reference>